<accession>A0ABW0A2T5</accession>
<dbReference type="Proteomes" id="UP001596222">
    <property type="component" value="Unassembled WGS sequence"/>
</dbReference>
<protein>
    <submittedName>
        <fullName evidence="1">Uncharacterized protein</fullName>
    </submittedName>
</protein>
<organism evidence="1 2">
    <name type="scientific">Streptomyces aureoversilis</name>
    <dbReference type="NCBI Taxonomy" id="67277"/>
    <lineage>
        <taxon>Bacteria</taxon>
        <taxon>Bacillati</taxon>
        <taxon>Actinomycetota</taxon>
        <taxon>Actinomycetes</taxon>
        <taxon>Kitasatosporales</taxon>
        <taxon>Streptomycetaceae</taxon>
        <taxon>Streptomyces</taxon>
    </lineage>
</organism>
<proteinExistence type="predicted"/>
<comment type="caution">
    <text evidence="1">The sequence shown here is derived from an EMBL/GenBank/DDBJ whole genome shotgun (WGS) entry which is preliminary data.</text>
</comment>
<dbReference type="RefSeq" id="WP_382044287.1">
    <property type="nucleotide sequence ID" value="NZ_JBHSKJ010000011.1"/>
</dbReference>
<dbReference type="EMBL" id="JBHSKJ010000011">
    <property type="protein sequence ID" value="MFC5147050.1"/>
    <property type="molecule type" value="Genomic_DNA"/>
</dbReference>
<gene>
    <name evidence="1" type="ORF">ACFPP6_20465</name>
</gene>
<evidence type="ECO:0000313" key="1">
    <source>
        <dbReference type="EMBL" id="MFC5147050.1"/>
    </source>
</evidence>
<reference evidence="2" key="1">
    <citation type="journal article" date="2019" name="Int. J. Syst. Evol. Microbiol.">
        <title>The Global Catalogue of Microorganisms (GCM) 10K type strain sequencing project: providing services to taxonomists for standard genome sequencing and annotation.</title>
        <authorList>
            <consortium name="The Broad Institute Genomics Platform"/>
            <consortium name="The Broad Institute Genome Sequencing Center for Infectious Disease"/>
            <person name="Wu L."/>
            <person name="Ma J."/>
        </authorList>
    </citation>
    <scope>NUCLEOTIDE SEQUENCE [LARGE SCALE GENOMIC DNA]</scope>
    <source>
        <strain evidence="2">CGMCC 4.1641</strain>
    </source>
</reference>
<sequence>MEFKKRTLERLGDLICGSFGADVPRGDTEPPYFPYRSSKYLTEFFGELDMDWEHDGSMRHRWVAGVLEQLLAE</sequence>
<name>A0ABW0A2T5_9ACTN</name>
<evidence type="ECO:0000313" key="2">
    <source>
        <dbReference type="Proteomes" id="UP001596222"/>
    </source>
</evidence>
<keyword evidence="2" id="KW-1185">Reference proteome</keyword>